<reference evidence="2" key="1">
    <citation type="submission" date="2015-11" db="EMBL/GenBank/DDBJ databases">
        <authorList>
            <person name="Varghese N."/>
        </authorList>
    </citation>
    <scope>NUCLEOTIDE SEQUENCE [LARGE SCALE GENOMIC DNA]</scope>
</reference>
<accession>A0A0S4MXF0</accession>
<dbReference type="Gene3D" id="3.40.50.450">
    <property type="match status" value="1"/>
</dbReference>
<dbReference type="GO" id="GO:0005829">
    <property type="term" value="C:cytosol"/>
    <property type="evidence" value="ECO:0007669"/>
    <property type="project" value="TreeGrafter"/>
</dbReference>
<dbReference type="InterPro" id="IPR041164">
    <property type="entry name" value="LDcluster4"/>
</dbReference>
<sequence>MIEKVITIFGSSKPVEGDEEYEFARKLGLELGRAGFTICNGGYGGTMEATARGAKESGAKTIGVTIATLNASANKWIDDEIKARDLFERLKILIEKGDAYVVLRGGTGTLVELSLAWELINKNFISRKPLIAVSFWTPIIQTISKQLLSEGSIEGASLVRIIDSVDEIVEHIKNALAIGNKQ</sequence>
<evidence type="ECO:0000313" key="1">
    <source>
        <dbReference type="EMBL" id="CUU02614.1"/>
    </source>
</evidence>
<evidence type="ECO:0008006" key="3">
    <source>
        <dbReference type="Google" id="ProtNLM"/>
    </source>
</evidence>
<keyword evidence="2" id="KW-1185">Reference proteome</keyword>
<dbReference type="Pfam" id="PF18306">
    <property type="entry name" value="LDcluster4"/>
    <property type="match status" value="1"/>
</dbReference>
<dbReference type="AlphaFoldDB" id="A0A0S4MXF0"/>
<dbReference type="PANTHER" id="PTHR43393">
    <property type="entry name" value="CYTOKININ RIBOSIDE 5'-MONOPHOSPHATE PHOSPHORIBOHYDROLASE"/>
    <property type="match status" value="1"/>
</dbReference>
<proteinExistence type="predicted"/>
<dbReference type="EMBL" id="FAOO01000003">
    <property type="protein sequence ID" value="CUU02614.1"/>
    <property type="molecule type" value="Genomic_DNA"/>
</dbReference>
<dbReference type="OrthoDB" id="9801098at2"/>
<dbReference type="PANTHER" id="PTHR43393:SF3">
    <property type="entry name" value="LYSINE DECARBOXYLASE-LIKE PROTEIN"/>
    <property type="match status" value="1"/>
</dbReference>
<dbReference type="SUPFAM" id="SSF102405">
    <property type="entry name" value="MCP/YpsA-like"/>
    <property type="match status" value="1"/>
</dbReference>
<dbReference type="RefSeq" id="WP_140944333.1">
    <property type="nucleotide sequence ID" value="NZ_FAOO01000003.1"/>
</dbReference>
<dbReference type="Proteomes" id="UP000320623">
    <property type="component" value="Unassembled WGS sequence"/>
</dbReference>
<name>A0A0S4MXF0_9BACT</name>
<dbReference type="STRING" id="1643428.GCA_001442855_00523"/>
<evidence type="ECO:0000313" key="2">
    <source>
        <dbReference type="Proteomes" id="UP000320623"/>
    </source>
</evidence>
<organism evidence="1 2">
    <name type="scientific">Candidatus Thermokryptus mobilis</name>
    <dbReference type="NCBI Taxonomy" id="1643428"/>
    <lineage>
        <taxon>Bacteria</taxon>
        <taxon>Pseudomonadati</taxon>
        <taxon>Candidatus Kryptoniota</taxon>
        <taxon>Candidatus Thermokryptus</taxon>
    </lineage>
</organism>
<protein>
    <recommendedName>
        <fullName evidence="3">DNA-binding protein</fullName>
    </recommendedName>
</protein>
<gene>
    <name evidence="1" type="ORF">JGI1_00537</name>
</gene>
<dbReference type="InterPro" id="IPR052341">
    <property type="entry name" value="LOG_family_nucleotidases"/>
</dbReference>